<keyword evidence="6 17" id="KW-0812">Transmembrane</keyword>
<dbReference type="GO" id="GO:0008955">
    <property type="term" value="F:peptidoglycan glycosyltransferase activity"/>
    <property type="evidence" value="ECO:0007669"/>
    <property type="project" value="UniProtKB-EC"/>
</dbReference>
<evidence type="ECO:0000256" key="2">
    <source>
        <dbReference type="ARBA" id="ARBA00022645"/>
    </source>
</evidence>
<dbReference type="Gene3D" id="3.40.710.10">
    <property type="entry name" value="DD-peptidase/beta-lactamase superfamily"/>
    <property type="match status" value="1"/>
</dbReference>
<gene>
    <name evidence="20" type="ORF">EKG35_15360</name>
</gene>
<dbReference type="Gene3D" id="1.10.3810.10">
    <property type="entry name" value="Biosynthetic peptidoglycan transglycosylase-like"/>
    <property type="match status" value="1"/>
</dbReference>
<dbReference type="Pfam" id="PF00905">
    <property type="entry name" value="Transpeptidase"/>
    <property type="match status" value="1"/>
</dbReference>
<feature type="domain" description="Penicillin-binding protein transpeptidase" evidence="18">
    <location>
        <begin position="398"/>
        <end position="640"/>
    </location>
</feature>
<evidence type="ECO:0000256" key="17">
    <source>
        <dbReference type="SAM" id="Phobius"/>
    </source>
</evidence>
<evidence type="ECO:0000256" key="13">
    <source>
        <dbReference type="ARBA" id="ARBA00023316"/>
    </source>
</evidence>
<comment type="caution">
    <text evidence="20">The sequence shown here is derived from an EMBL/GenBank/DDBJ whole genome shotgun (WGS) entry which is preliminary data.</text>
</comment>
<comment type="catalytic activity">
    <reaction evidence="14">
        <text>Preferential cleavage: (Ac)2-L-Lys-D-Ala-|-D-Ala. Also transpeptidation of peptidyl-alanyl moieties that are N-acyl substituents of D-alanine.</text>
        <dbReference type="EC" id="3.4.16.4"/>
    </reaction>
</comment>
<dbReference type="InterPro" id="IPR001460">
    <property type="entry name" value="PCN-bd_Tpept"/>
</dbReference>
<dbReference type="InterPro" id="IPR001264">
    <property type="entry name" value="Glyco_trans_51"/>
</dbReference>
<evidence type="ECO:0000256" key="1">
    <source>
        <dbReference type="ARBA" id="ARBA00022475"/>
    </source>
</evidence>
<feature type="compositionally biased region" description="Polar residues" evidence="16">
    <location>
        <begin position="956"/>
        <end position="966"/>
    </location>
</feature>
<dbReference type="InterPro" id="IPR012338">
    <property type="entry name" value="Beta-lactam/transpept-like"/>
</dbReference>
<dbReference type="GO" id="GO:0009252">
    <property type="term" value="P:peptidoglycan biosynthetic process"/>
    <property type="evidence" value="ECO:0007669"/>
    <property type="project" value="UniProtKB-KW"/>
</dbReference>
<reference evidence="20 21" key="1">
    <citation type="submission" date="2018-12" db="EMBL/GenBank/DDBJ databases">
        <authorList>
            <person name="Yu L."/>
        </authorList>
    </citation>
    <scope>NUCLEOTIDE SEQUENCE [LARGE SCALE GENOMIC DNA]</scope>
    <source>
        <strain evidence="20 21">S5H2222</strain>
    </source>
</reference>
<comment type="catalytic activity">
    <reaction evidence="15">
        <text>[GlcNAc-(1-&gt;4)-Mur2Ac(oyl-L-Ala-gamma-D-Glu-L-Lys-D-Ala-D-Ala)](n)-di-trans,octa-cis-undecaprenyl diphosphate + beta-D-GlcNAc-(1-&gt;4)-Mur2Ac(oyl-L-Ala-gamma-D-Glu-L-Lys-D-Ala-D-Ala)-di-trans,octa-cis-undecaprenyl diphosphate = [GlcNAc-(1-&gt;4)-Mur2Ac(oyl-L-Ala-gamma-D-Glu-L-Lys-D-Ala-D-Ala)](n+1)-di-trans,octa-cis-undecaprenyl diphosphate + di-trans,octa-cis-undecaprenyl diphosphate + H(+)</text>
        <dbReference type="Rhea" id="RHEA:23708"/>
        <dbReference type="Rhea" id="RHEA-COMP:9602"/>
        <dbReference type="Rhea" id="RHEA-COMP:9603"/>
        <dbReference type="ChEBI" id="CHEBI:15378"/>
        <dbReference type="ChEBI" id="CHEBI:58405"/>
        <dbReference type="ChEBI" id="CHEBI:60033"/>
        <dbReference type="ChEBI" id="CHEBI:78435"/>
        <dbReference type="EC" id="2.4.99.28"/>
    </reaction>
</comment>
<evidence type="ECO:0000256" key="5">
    <source>
        <dbReference type="ARBA" id="ARBA00022679"/>
    </source>
</evidence>
<dbReference type="SUPFAM" id="SSF56601">
    <property type="entry name" value="beta-lactamase/transpeptidase-like"/>
    <property type="match status" value="1"/>
</dbReference>
<dbReference type="Pfam" id="PF00912">
    <property type="entry name" value="Transgly"/>
    <property type="match status" value="1"/>
</dbReference>
<dbReference type="InterPro" id="IPR023346">
    <property type="entry name" value="Lysozyme-like_dom_sf"/>
</dbReference>
<keyword evidence="4" id="KW-0328">Glycosyltransferase</keyword>
<dbReference type="GO" id="GO:0008658">
    <property type="term" value="F:penicillin binding"/>
    <property type="evidence" value="ECO:0007669"/>
    <property type="project" value="InterPro"/>
</dbReference>
<feature type="region of interest" description="Disordered" evidence="16">
    <location>
        <begin position="882"/>
        <end position="966"/>
    </location>
</feature>
<evidence type="ECO:0000256" key="12">
    <source>
        <dbReference type="ARBA" id="ARBA00023268"/>
    </source>
</evidence>
<keyword evidence="10 17" id="KW-1133">Transmembrane helix</keyword>
<feature type="domain" description="Glycosyl transferase family 51" evidence="19">
    <location>
        <begin position="73"/>
        <end position="259"/>
    </location>
</feature>
<feature type="transmembrane region" description="Helical" evidence="17">
    <location>
        <begin position="12"/>
        <end position="38"/>
    </location>
</feature>
<evidence type="ECO:0000313" key="20">
    <source>
        <dbReference type="EMBL" id="RTQ90181.1"/>
    </source>
</evidence>
<keyword evidence="5" id="KW-0808">Transferase</keyword>
<dbReference type="PANTHER" id="PTHR32282:SF32">
    <property type="entry name" value="PENICILLIN-BINDING PROTEIN 2A"/>
    <property type="match status" value="1"/>
</dbReference>
<dbReference type="RefSeq" id="WP_126295432.1">
    <property type="nucleotide sequence ID" value="NZ_CP155468.1"/>
</dbReference>
<keyword evidence="1" id="KW-1003">Cell membrane</keyword>
<organism evidence="20 21">
    <name type="scientific">Lysinibacillus telephonicus</name>
    <dbReference type="NCBI Taxonomy" id="1714840"/>
    <lineage>
        <taxon>Bacteria</taxon>
        <taxon>Bacillati</taxon>
        <taxon>Bacillota</taxon>
        <taxon>Bacilli</taxon>
        <taxon>Bacillales</taxon>
        <taxon>Bacillaceae</taxon>
        <taxon>Lysinibacillus</taxon>
    </lineage>
</organism>
<dbReference type="GO" id="GO:0030288">
    <property type="term" value="C:outer membrane-bounded periplasmic space"/>
    <property type="evidence" value="ECO:0007669"/>
    <property type="project" value="TreeGrafter"/>
</dbReference>
<keyword evidence="11 17" id="KW-0472">Membrane</keyword>
<dbReference type="Gene3D" id="3.90.1310.40">
    <property type="match status" value="1"/>
</dbReference>
<accession>A0A431UKB8</accession>
<keyword evidence="2" id="KW-0121">Carboxypeptidase</keyword>
<keyword evidence="9" id="KW-0573">Peptidoglycan synthesis</keyword>
<evidence type="ECO:0000256" key="9">
    <source>
        <dbReference type="ARBA" id="ARBA00022984"/>
    </source>
</evidence>
<evidence type="ECO:0000313" key="21">
    <source>
        <dbReference type="Proteomes" id="UP000276349"/>
    </source>
</evidence>
<keyword evidence="7" id="KW-0378">Hydrolase</keyword>
<dbReference type="GO" id="GO:0006508">
    <property type="term" value="P:proteolysis"/>
    <property type="evidence" value="ECO:0007669"/>
    <property type="project" value="UniProtKB-KW"/>
</dbReference>
<dbReference type="EMBL" id="RXNR01000053">
    <property type="protein sequence ID" value="RTQ90181.1"/>
    <property type="molecule type" value="Genomic_DNA"/>
</dbReference>
<keyword evidence="8" id="KW-0133">Cell shape</keyword>
<dbReference type="SUPFAM" id="SSF53955">
    <property type="entry name" value="Lysozyme-like"/>
    <property type="match status" value="1"/>
</dbReference>
<evidence type="ECO:0000256" key="6">
    <source>
        <dbReference type="ARBA" id="ARBA00022692"/>
    </source>
</evidence>
<dbReference type="GO" id="GO:0009002">
    <property type="term" value="F:serine-type D-Ala-D-Ala carboxypeptidase activity"/>
    <property type="evidence" value="ECO:0007669"/>
    <property type="project" value="UniProtKB-EC"/>
</dbReference>
<evidence type="ECO:0000256" key="7">
    <source>
        <dbReference type="ARBA" id="ARBA00022801"/>
    </source>
</evidence>
<evidence type="ECO:0000256" key="11">
    <source>
        <dbReference type="ARBA" id="ARBA00023136"/>
    </source>
</evidence>
<keyword evidence="13" id="KW-0961">Cell wall biogenesis/degradation</keyword>
<evidence type="ECO:0000256" key="16">
    <source>
        <dbReference type="SAM" id="MobiDB-lite"/>
    </source>
</evidence>
<evidence type="ECO:0000259" key="19">
    <source>
        <dbReference type="Pfam" id="PF00912"/>
    </source>
</evidence>
<dbReference type="OrthoDB" id="9766909at2"/>
<evidence type="ECO:0000259" key="18">
    <source>
        <dbReference type="Pfam" id="PF00905"/>
    </source>
</evidence>
<dbReference type="InterPro" id="IPR036950">
    <property type="entry name" value="PBP_transglycosylase"/>
</dbReference>
<keyword evidence="12" id="KW-0511">Multifunctional enzyme</keyword>
<dbReference type="GO" id="GO:0008360">
    <property type="term" value="P:regulation of cell shape"/>
    <property type="evidence" value="ECO:0007669"/>
    <property type="project" value="UniProtKB-KW"/>
</dbReference>
<dbReference type="Gene3D" id="2.60.40.10">
    <property type="entry name" value="Immunoglobulins"/>
    <property type="match status" value="1"/>
</dbReference>
<evidence type="ECO:0000256" key="4">
    <source>
        <dbReference type="ARBA" id="ARBA00022676"/>
    </source>
</evidence>
<proteinExistence type="predicted"/>
<dbReference type="AlphaFoldDB" id="A0A431UKB8"/>
<evidence type="ECO:0000256" key="10">
    <source>
        <dbReference type="ARBA" id="ARBA00022989"/>
    </source>
</evidence>
<dbReference type="GO" id="GO:0071555">
    <property type="term" value="P:cell wall organization"/>
    <property type="evidence" value="ECO:0007669"/>
    <property type="project" value="UniProtKB-KW"/>
</dbReference>
<evidence type="ECO:0000256" key="8">
    <source>
        <dbReference type="ARBA" id="ARBA00022960"/>
    </source>
</evidence>
<name>A0A431UKB8_9BACI</name>
<keyword evidence="3" id="KW-0645">Protease</keyword>
<protein>
    <submittedName>
        <fullName evidence="20">Penicillin-binding protein</fullName>
    </submittedName>
</protein>
<evidence type="ECO:0000256" key="14">
    <source>
        <dbReference type="ARBA" id="ARBA00034000"/>
    </source>
</evidence>
<dbReference type="InterPro" id="IPR013783">
    <property type="entry name" value="Ig-like_fold"/>
</dbReference>
<feature type="compositionally biased region" description="Low complexity" evidence="16">
    <location>
        <begin position="946"/>
        <end position="955"/>
    </location>
</feature>
<evidence type="ECO:0000256" key="15">
    <source>
        <dbReference type="ARBA" id="ARBA00049902"/>
    </source>
</evidence>
<feature type="compositionally biased region" description="Low complexity" evidence="16">
    <location>
        <begin position="903"/>
        <end position="936"/>
    </location>
</feature>
<dbReference type="InterPro" id="IPR050396">
    <property type="entry name" value="Glycosyltr_51/Transpeptidase"/>
</dbReference>
<sequence length="966" mass="106580">MSKIRITGSVIWNLTLIFLIFILTGFVFVGAIGAGYFASLVKDDPLLTKEEMREQIYSYEETSEIYFANNIYIGKLRTDLERRETSIGKVSPMLVNAVLATEDEYFREHNGIVPKAVLRGLLQDITNSSTQTGGSTLTQQLIKNQILTNEISYERKAREILLALRLENFMSKEEILEAYLNIIPYGRNASGKNIAGVETAAQGIFGVSALDLNLPQAAYIAGIPQAPYAHTPFTNTGELKDAEGLKPGIDRMKVVLSRMLEVGYITETQYEQAINYDITKDFREPETQAADNYPWLTYELENRAKEIMAEILAEKDGIDPERLAEEENLKEKYMILADRNVRSGGYRIYSTIDKEMYDSMQEAAKNFKYYGQTFTKTEIDPETNEEIEIQMPVQLGSIVIENKTGKILSFVGGRDFNIEQINHATQAYRPNGSTMKPLLAYAPAIEYGIIGAGSPVVDVKFTRSFDGYSPSNYNENEERGIIPAREALAYSQNLPALRLYDSILERRPATFLEKMGFTKLTEGDYVNLATSIGGLTNGTTVEENTNAFTTFANGGQFIDAYMIEKIVDLDGNVIYEHKAEPVQVFSEETAYMVTDMLRDVLDYGTATRANSMLKFSADFAAKTGTTQDFKDVWLVGYNPNVTLGVWMGYDQPRSLSQFNNTYYQPSARVNMLWANLMNSLYDVNPEVVKTNETFEKPENVVYASFCGISGLAPSTSCSNAGFVRSDLFNRNVFLPSGSEDIFISSSAVMIDGRAYRALDSTPSEFISAGGVGLNSEFAKRMLGRLGGDPSKLLPSRSGKVVSSARFNADNNAPAAVSASLQGNTLVWSKSSSNDVIGYRVYNVADGSRKHFATLRDGEGRRITIQQGGTYVVVAVDITGKESAHSNTVSTTASPPPDTEIPVNSGNDNNNNNNNNDSTNEENQNQNGSNGNENGQNNGNGNGNGNGNSNNENNQQHPPSTDGNQDI</sequence>
<keyword evidence="21" id="KW-1185">Reference proteome</keyword>
<dbReference type="PANTHER" id="PTHR32282">
    <property type="entry name" value="BINDING PROTEIN TRANSPEPTIDASE, PUTATIVE-RELATED"/>
    <property type="match status" value="1"/>
</dbReference>
<evidence type="ECO:0000256" key="3">
    <source>
        <dbReference type="ARBA" id="ARBA00022670"/>
    </source>
</evidence>
<dbReference type="Proteomes" id="UP000276349">
    <property type="component" value="Unassembled WGS sequence"/>
</dbReference>